<dbReference type="EMBL" id="CM032188">
    <property type="protein sequence ID" value="KAG7088313.1"/>
    <property type="molecule type" value="Genomic_DNA"/>
</dbReference>
<evidence type="ECO:0000256" key="1">
    <source>
        <dbReference type="SAM" id="Phobius"/>
    </source>
</evidence>
<dbReference type="KEGG" id="more:E1B28_012323"/>
<dbReference type="GeneID" id="66081398"/>
<feature type="transmembrane region" description="Helical" evidence="1">
    <location>
        <begin position="118"/>
        <end position="138"/>
    </location>
</feature>
<evidence type="ECO:0000313" key="4">
    <source>
        <dbReference type="Proteomes" id="UP001049176"/>
    </source>
</evidence>
<dbReference type="Proteomes" id="UP001049176">
    <property type="component" value="Chromosome 8"/>
</dbReference>
<accession>A0A9P7RRY7</accession>
<keyword evidence="1" id="KW-1133">Transmembrane helix</keyword>
<evidence type="ECO:0000259" key="2">
    <source>
        <dbReference type="Pfam" id="PF20151"/>
    </source>
</evidence>
<reference evidence="3" key="1">
    <citation type="journal article" date="2021" name="Genome Biol. Evol.">
        <title>The assembled and annotated genome of the fairy-ring fungus Marasmius oreades.</title>
        <authorList>
            <person name="Hiltunen M."/>
            <person name="Ament-Velasquez S.L."/>
            <person name="Johannesson H."/>
        </authorList>
    </citation>
    <scope>NUCLEOTIDE SEQUENCE</scope>
    <source>
        <strain evidence="3">03SP1</strain>
    </source>
</reference>
<dbReference type="OrthoDB" id="3251775at2759"/>
<dbReference type="InterPro" id="IPR045340">
    <property type="entry name" value="DUF6533"/>
</dbReference>
<gene>
    <name evidence="3" type="ORF">E1B28_012323</name>
</gene>
<organism evidence="3 4">
    <name type="scientific">Marasmius oreades</name>
    <name type="common">fairy-ring Marasmius</name>
    <dbReference type="NCBI Taxonomy" id="181124"/>
    <lineage>
        <taxon>Eukaryota</taxon>
        <taxon>Fungi</taxon>
        <taxon>Dikarya</taxon>
        <taxon>Basidiomycota</taxon>
        <taxon>Agaricomycotina</taxon>
        <taxon>Agaricomycetes</taxon>
        <taxon>Agaricomycetidae</taxon>
        <taxon>Agaricales</taxon>
        <taxon>Marasmiineae</taxon>
        <taxon>Marasmiaceae</taxon>
        <taxon>Marasmius</taxon>
    </lineage>
</organism>
<keyword evidence="1" id="KW-0812">Transmembrane</keyword>
<evidence type="ECO:0000313" key="3">
    <source>
        <dbReference type="EMBL" id="KAG7088313.1"/>
    </source>
</evidence>
<feature type="transmembrane region" description="Helical" evidence="1">
    <location>
        <begin position="90"/>
        <end position="111"/>
    </location>
</feature>
<sequence length="228" mass="25626">MDVVDLVETGARSIRVGRYSTLAGYTVAIYDWVISIDEEYDLVWMTPQWTAIKCAFILCRYFVLLFFPIYVWLFLGNHAEHLCEDLVHPLYGLMTLFHLFPQVVMIVRTWAFTGRNSYVLFFLILCLLGFVAADAWVFGANFNIHPAVHAFYGDSGCFGTDLDAPEGTPSFKPGVSTDHAQSMLATTQPHHLQMVMVSAFLMDLCMMVIIVANPVSPPTGDTLRNLPT</sequence>
<keyword evidence="1" id="KW-0472">Membrane</keyword>
<feature type="domain" description="DUF6533" evidence="2">
    <location>
        <begin position="19"/>
        <end position="65"/>
    </location>
</feature>
<comment type="caution">
    <text evidence="3">The sequence shown here is derived from an EMBL/GenBank/DDBJ whole genome shotgun (WGS) entry which is preliminary data.</text>
</comment>
<dbReference type="AlphaFoldDB" id="A0A9P7RRY7"/>
<dbReference type="RefSeq" id="XP_043004784.1">
    <property type="nucleotide sequence ID" value="XM_043157417.1"/>
</dbReference>
<feature type="transmembrane region" description="Helical" evidence="1">
    <location>
        <begin position="54"/>
        <end position="75"/>
    </location>
</feature>
<dbReference type="Pfam" id="PF20151">
    <property type="entry name" value="DUF6533"/>
    <property type="match status" value="1"/>
</dbReference>
<protein>
    <recommendedName>
        <fullName evidence="2">DUF6533 domain-containing protein</fullName>
    </recommendedName>
</protein>
<proteinExistence type="predicted"/>
<feature type="transmembrane region" description="Helical" evidence="1">
    <location>
        <begin position="192"/>
        <end position="215"/>
    </location>
</feature>
<keyword evidence="4" id="KW-1185">Reference proteome</keyword>
<name>A0A9P7RRY7_9AGAR</name>